<keyword evidence="2" id="KW-0472">Membrane</keyword>
<dbReference type="EMBL" id="RJSG01000003">
    <property type="protein sequence ID" value="RNL77692.1"/>
    <property type="molecule type" value="Genomic_DNA"/>
</dbReference>
<sequence>MTDRESDRERRERILNAVLKVLGVAVAIGIAIGIGTWVMVKSLGLDNADTSTVGPAPVTPIKPLPTTAITQTPDGGSPTDEPTDEPTDIPTEIVTPSAGSGDLFLSASPVFVKSMERINLTGQWPGKDNVSLLVQRFENGEWVDFGVQVTVQVGTFETYVMTGREGDNKFRVYDPETGTSSNEVKVTIEG</sequence>
<evidence type="ECO:0000256" key="1">
    <source>
        <dbReference type="SAM" id="MobiDB-lite"/>
    </source>
</evidence>
<gene>
    <name evidence="3" type="ORF">EFL95_16940</name>
</gene>
<evidence type="ECO:0000313" key="3">
    <source>
        <dbReference type="EMBL" id="RNL77692.1"/>
    </source>
</evidence>
<dbReference type="RefSeq" id="WP_123235277.1">
    <property type="nucleotide sequence ID" value="NZ_RJSG01000003.1"/>
</dbReference>
<keyword evidence="2" id="KW-1133">Transmembrane helix</keyword>
<reference evidence="3 4" key="1">
    <citation type="submission" date="2018-11" db="EMBL/GenBank/DDBJ databases">
        <authorList>
            <person name="Li F."/>
        </authorList>
    </citation>
    <scope>NUCLEOTIDE SEQUENCE [LARGE SCALE GENOMIC DNA]</scope>
    <source>
        <strain evidence="3 4">KIS18-7</strain>
    </source>
</reference>
<dbReference type="AlphaFoldDB" id="A0A3N0DPX3"/>
<organism evidence="3 4">
    <name type="scientific">Nocardioides marmorisolisilvae</name>
    <dbReference type="NCBI Taxonomy" id="1542737"/>
    <lineage>
        <taxon>Bacteria</taxon>
        <taxon>Bacillati</taxon>
        <taxon>Actinomycetota</taxon>
        <taxon>Actinomycetes</taxon>
        <taxon>Propionibacteriales</taxon>
        <taxon>Nocardioidaceae</taxon>
        <taxon>Nocardioides</taxon>
    </lineage>
</organism>
<dbReference type="Proteomes" id="UP000277094">
    <property type="component" value="Unassembled WGS sequence"/>
</dbReference>
<feature type="region of interest" description="Disordered" evidence="1">
    <location>
        <begin position="55"/>
        <end position="88"/>
    </location>
</feature>
<keyword evidence="4" id="KW-1185">Reference proteome</keyword>
<protein>
    <submittedName>
        <fullName evidence="3">Uncharacterized protein</fullName>
    </submittedName>
</protein>
<name>A0A3N0DPX3_9ACTN</name>
<evidence type="ECO:0000313" key="4">
    <source>
        <dbReference type="Proteomes" id="UP000277094"/>
    </source>
</evidence>
<proteinExistence type="predicted"/>
<evidence type="ECO:0000256" key="2">
    <source>
        <dbReference type="SAM" id="Phobius"/>
    </source>
</evidence>
<accession>A0A3N0DPX3</accession>
<dbReference type="OrthoDB" id="5197508at2"/>
<comment type="caution">
    <text evidence="3">The sequence shown here is derived from an EMBL/GenBank/DDBJ whole genome shotgun (WGS) entry which is preliminary data.</text>
</comment>
<keyword evidence="2" id="KW-0812">Transmembrane</keyword>
<feature type="transmembrane region" description="Helical" evidence="2">
    <location>
        <begin position="21"/>
        <end position="40"/>
    </location>
</feature>